<gene>
    <name evidence="1" type="ORF">GBAR_LOCUS16184</name>
</gene>
<keyword evidence="2" id="KW-1185">Reference proteome</keyword>
<evidence type="ECO:0000313" key="1">
    <source>
        <dbReference type="EMBL" id="CAI8028359.1"/>
    </source>
</evidence>
<proteinExistence type="predicted"/>
<organism evidence="1 2">
    <name type="scientific">Geodia barretti</name>
    <name type="common">Barrett's horny sponge</name>
    <dbReference type="NCBI Taxonomy" id="519541"/>
    <lineage>
        <taxon>Eukaryota</taxon>
        <taxon>Metazoa</taxon>
        <taxon>Porifera</taxon>
        <taxon>Demospongiae</taxon>
        <taxon>Heteroscleromorpha</taxon>
        <taxon>Tetractinellida</taxon>
        <taxon>Astrophorina</taxon>
        <taxon>Geodiidae</taxon>
        <taxon>Geodia</taxon>
    </lineage>
</organism>
<dbReference type="Proteomes" id="UP001174909">
    <property type="component" value="Unassembled WGS sequence"/>
</dbReference>
<dbReference type="EMBL" id="CASHTH010002329">
    <property type="protein sequence ID" value="CAI8028359.1"/>
    <property type="molecule type" value="Genomic_DNA"/>
</dbReference>
<evidence type="ECO:0000313" key="2">
    <source>
        <dbReference type="Proteomes" id="UP001174909"/>
    </source>
</evidence>
<sequence length="102" mass="11457">MRRSGVRTALHDPYEEGALVLHAPRLLSAHEQLSVDMSKVEVHVVVDPSLARILRPHQREGVKFMWDCVTGHLSLSLSLSNIFAFLQLPANFSTVQVKSDRL</sequence>
<protein>
    <submittedName>
        <fullName evidence="1">DNA repair and recombination protein RAD54-like</fullName>
    </submittedName>
</protein>
<accession>A0AA35WPT0</accession>
<name>A0AA35WPT0_GEOBA</name>
<dbReference type="AlphaFoldDB" id="A0AA35WPT0"/>
<dbReference type="Gene3D" id="3.40.50.10810">
    <property type="entry name" value="Tandem AAA-ATPase domain"/>
    <property type="match status" value="1"/>
</dbReference>
<comment type="caution">
    <text evidence="1">The sequence shown here is derived from an EMBL/GenBank/DDBJ whole genome shotgun (WGS) entry which is preliminary data.</text>
</comment>
<dbReference type="InterPro" id="IPR038718">
    <property type="entry name" value="SNF2-like_sf"/>
</dbReference>
<reference evidence="1" key="1">
    <citation type="submission" date="2023-03" db="EMBL/GenBank/DDBJ databases">
        <authorList>
            <person name="Steffen K."/>
            <person name="Cardenas P."/>
        </authorList>
    </citation>
    <scope>NUCLEOTIDE SEQUENCE</scope>
</reference>